<dbReference type="GO" id="GO:0005886">
    <property type="term" value="C:plasma membrane"/>
    <property type="evidence" value="ECO:0007669"/>
    <property type="project" value="TreeGrafter"/>
</dbReference>
<keyword evidence="1" id="KW-0472">Membrane</keyword>
<gene>
    <name evidence="3" type="ORF">SAMN04244550_02619</name>
</gene>
<dbReference type="EMBL" id="FNAY01000014">
    <property type="protein sequence ID" value="SDF65624.1"/>
    <property type="molecule type" value="Genomic_DNA"/>
</dbReference>
<dbReference type="Pfam" id="PF05360">
    <property type="entry name" value="YiaAB"/>
    <property type="match status" value="1"/>
</dbReference>
<dbReference type="InterPro" id="IPR008024">
    <property type="entry name" value="YiaAB"/>
</dbReference>
<dbReference type="InterPro" id="IPR038972">
    <property type="entry name" value="YiaA-like"/>
</dbReference>
<dbReference type="RefSeq" id="WP_074554928.1">
    <property type="nucleotide sequence ID" value="NZ_CP119563.1"/>
</dbReference>
<dbReference type="PANTHER" id="PTHR37290">
    <property type="entry name" value="INNER MEMBRANE PROTEIN YIAA-RELATED"/>
    <property type="match status" value="1"/>
</dbReference>
<dbReference type="AlphaFoldDB" id="A0A1G7MV51"/>
<feature type="domain" description="YiaAB two helix" evidence="2">
    <location>
        <begin position="12"/>
        <end position="64"/>
    </location>
</feature>
<protein>
    <recommendedName>
        <fullName evidence="2">YiaAB two helix domain-containing protein</fullName>
    </recommendedName>
</protein>
<proteinExistence type="predicted"/>
<reference evidence="3 4" key="1">
    <citation type="submission" date="2016-10" db="EMBL/GenBank/DDBJ databases">
        <authorList>
            <person name="de Groot N.N."/>
        </authorList>
    </citation>
    <scope>NUCLEOTIDE SEQUENCE [LARGE SCALE GENOMIC DNA]</scope>
    <source>
        <strain evidence="4">DSM 938 / 37b4</strain>
    </source>
</reference>
<dbReference type="PANTHER" id="PTHR37290:SF1">
    <property type="entry name" value="INNER MEMBRANE PROTEIN YIAA"/>
    <property type="match status" value="1"/>
</dbReference>
<dbReference type="OrthoDB" id="163792at2"/>
<dbReference type="GO" id="GO:0006974">
    <property type="term" value="P:DNA damage response"/>
    <property type="evidence" value="ECO:0007669"/>
    <property type="project" value="TreeGrafter"/>
</dbReference>
<accession>A0A1G7MV51</accession>
<feature type="transmembrane region" description="Helical" evidence="1">
    <location>
        <begin position="44"/>
        <end position="62"/>
    </location>
</feature>
<name>A0A1G7MV51_RHOCA</name>
<dbReference type="Proteomes" id="UP000183812">
    <property type="component" value="Unassembled WGS sequence"/>
</dbReference>
<evidence type="ECO:0000313" key="4">
    <source>
        <dbReference type="Proteomes" id="UP000183812"/>
    </source>
</evidence>
<evidence type="ECO:0000313" key="3">
    <source>
        <dbReference type="EMBL" id="SDF65624.1"/>
    </source>
</evidence>
<evidence type="ECO:0000256" key="1">
    <source>
        <dbReference type="SAM" id="Phobius"/>
    </source>
</evidence>
<sequence>MTTYAPKVSNAWNLFTYVMFTIAAVMMAGGIWSLEASFSAKGYYAMSALMLVYTTAALSKALRDKEEADRIYNKLEDARTERLLAEASGKTSL</sequence>
<feature type="transmembrane region" description="Helical" evidence="1">
    <location>
        <begin position="12"/>
        <end position="32"/>
    </location>
</feature>
<keyword evidence="1" id="KW-0812">Transmembrane</keyword>
<keyword evidence="1" id="KW-1133">Transmembrane helix</keyword>
<evidence type="ECO:0000259" key="2">
    <source>
        <dbReference type="Pfam" id="PF05360"/>
    </source>
</evidence>
<organism evidence="3 4">
    <name type="scientific">Rhodobacter capsulatus</name>
    <name type="common">Rhodopseudomonas capsulata</name>
    <dbReference type="NCBI Taxonomy" id="1061"/>
    <lineage>
        <taxon>Bacteria</taxon>
        <taxon>Pseudomonadati</taxon>
        <taxon>Pseudomonadota</taxon>
        <taxon>Alphaproteobacteria</taxon>
        <taxon>Rhodobacterales</taxon>
        <taxon>Rhodobacter group</taxon>
        <taxon>Rhodobacter</taxon>
    </lineage>
</organism>